<reference evidence="1 2" key="1">
    <citation type="submission" date="2023-01" db="EMBL/GenBank/DDBJ databases">
        <title>Psychrosphaera sp. nov., isolated from marine algae.</title>
        <authorList>
            <person name="Bayburt H."/>
            <person name="Choi B.J."/>
            <person name="Kim J.M."/>
            <person name="Choi D.G."/>
            <person name="Jeon C.O."/>
        </authorList>
    </citation>
    <scope>NUCLEOTIDE SEQUENCE [LARGE SCALE GENOMIC DNA]</scope>
    <source>
        <strain evidence="1 2">G1-22</strain>
    </source>
</reference>
<evidence type="ECO:0000313" key="2">
    <source>
        <dbReference type="Proteomes" id="UP001528411"/>
    </source>
</evidence>
<evidence type="ECO:0000313" key="1">
    <source>
        <dbReference type="EMBL" id="MDC2888910.1"/>
    </source>
</evidence>
<protein>
    <submittedName>
        <fullName evidence="1">Uncharacterized protein</fullName>
    </submittedName>
</protein>
<dbReference type="InterPro" id="IPR046525">
    <property type="entry name" value="DUF6702"/>
</dbReference>
<accession>A0ABT5FBJ2</accession>
<dbReference type="Proteomes" id="UP001528411">
    <property type="component" value="Unassembled WGS sequence"/>
</dbReference>
<keyword evidence="2" id="KW-1185">Reference proteome</keyword>
<dbReference type="Pfam" id="PF20420">
    <property type="entry name" value="DUF6702"/>
    <property type="match status" value="1"/>
</dbReference>
<gene>
    <name evidence="1" type="ORF">PN838_09185</name>
</gene>
<organism evidence="1 2">
    <name type="scientific">Psychrosphaera algicola</name>
    <dbReference type="NCBI Taxonomy" id="3023714"/>
    <lineage>
        <taxon>Bacteria</taxon>
        <taxon>Pseudomonadati</taxon>
        <taxon>Pseudomonadota</taxon>
        <taxon>Gammaproteobacteria</taxon>
        <taxon>Alteromonadales</taxon>
        <taxon>Pseudoalteromonadaceae</taxon>
        <taxon>Psychrosphaera</taxon>
    </lineage>
</organism>
<dbReference type="EMBL" id="JAQOMS010000002">
    <property type="protein sequence ID" value="MDC2888910.1"/>
    <property type="molecule type" value="Genomic_DNA"/>
</dbReference>
<dbReference type="RefSeq" id="WP_272180460.1">
    <property type="nucleotide sequence ID" value="NZ_JAQOMS010000002.1"/>
</dbReference>
<sequence>MTYRWFTLIPFLIVLLLSNSAAAHKLKSAFSIVLFNERTGFLEVMHRYSLHDAEEAAQELFKGKSDIIDDPKTQQKFADYIMSNFQIRDEKNSQFPELCRLSKRRWLLLDLSRL</sequence>
<comment type="caution">
    <text evidence="1">The sequence shown here is derived from an EMBL/GenBank/DDBJ whole genome shotgun (WGS) entry which is preliminary data.</text>
</comment>
<name>A0ABT5FBJ2_9GAMM</name>
<proteinExistence type="predicted"/>